<keyword evidence="1" id="KW-1185">Reference proteome</keyword>
<organism evidence="1 2">
    <name type="scientific">Romanomermis culicivorax</name>
    <name type="common">Nematode worm</name>
    <dbReference type="NCBI Taxonomy" id="13658"/>
    <lineage>
        <taxon>Eukaryota</taxon>
        <taxon>Metazoa</taxon>
        <taxon>Ecdysozoa</taxon>
        <taxon>Nematoda</taxon>
        <taxon>Enoplea</taxon>
        <taxon>Dorylaimia</taxon>
        <taxon>Mermithida</taxon>
        <taxon>Mermithoidea</taxon>
        <taxon>Mermithidae</taxon>
        <taxon>Romanomermis</taxon>
    </lineage>
</organism>
<evidence type="ECO:0000313" key="2">
    <source>
        <dbReference type="WBParaSite" id="nRc.2.0.1.t42269-RA"/>
    </source>
</evidence>
<name>A0A915KU08_ROMCU</name>
<proteinExistence type="predicted"/>
<accession>A0A915KU08</accession>
<reference evidence="2" key="1">
    <citation type="submission" date="2022-11" db="UniProtKB">
        <authorList>
            <consortium name="WormBaseParasite"/>
        </authorList>
    </citation>
    <scope>IDENTIFICATION</scope>
</reference>
<dbReference type="Proteomes" id="UP000887565">
    <property type="component" value="Unplaced"/>
</dbReference>
<evidence type="ECO:0000313" key="1">
    <source>
        <dbReference type="Proteomes" id="UP000887565"/>
    </source>
</evidence>
<dbReference type="AlphaFoldDB" id="A0A915KU08"/>
<sequence length="96" mass="10365">MAMTIPATPMAITTTTIARKTATAATITSNPDLRQTPTIIAAIESKLLYISPAQVHPMLRPRSKTARLVLLPHAPTCALCPFRFHGLVPVSLPPPW</sequence>
<dbReference type="WBParaSite" id="nRc.2.0.1.t42269-RA">
    <property type="protein sequence ID" value="nRc.2.0.1.t42269-RA"/>
    <property type="gene ID" value="nRc.2.0.1.g42269"/>
</dbReference>
<protein>
    <submittedName>
        <fullName evidence="2">Uncharacterized protein</fullName>
    </submittedName>
</protein>